<dbReference type="Proteomes" id="UP000507470">
    <property type="component" value="Unassembled WGS sequence"/>
</dbReference>
<evidence type="ECO:0000259" key="2">
    <source>
        <dbReference type="PROSITE" id="PS50209"/>
    </source>
</evidence>
<keyword evidence="4" id="KW-1185">Reference proteome</keyword>
<feature type="compositionally biased region" description="Basic residues" evidence="1">
    <location>
        <begin position="230"/>
        <end position="247"/>
    </location>
</feature>
<dbReference type="GO" id="GO:0002020">
    <property type="term" value="F:protease binding"/>
    <property type="evidence" value="ECO:0007669"/>
    <property type="project" value="InterPro"/>
</dbReference>
<dbReference type="InterPro" id="IPR037939">
    <property type="entry name" value="CRADD"/>
</dbReference>
<dbReference type="GO" id="GO:0042981">
    <property type="term" value="P:regulation of apoptotic process"/>
    <property type="evidence" value="ECO:0007669"/>
    <property type="project" value="InterPro"/>
</dbReference>
<feature type="region of interest" description="Disordered" evidence="1">
    <location>
        <begin position="230"/>
        <end position="276"/>
    </location>
</feature>
<reference evidence="3 4" key="1">
    <citation type="submission" date="2020-06" db="EMBL/GenBank/DDBJ databases">
        <authorList>
            <person name="Li R."/>
            <person name="Bekaert M."/>
        </authorList>
    </citation>
    <scope>NUCLEOTIDE SEQUENCE [LARGE SCALE GENOMIC DNA]</scope>
    <source>
        <strain evidence="4">wild</strain>
    </source>
</reference>
<evidence type="ECO:0000313" key="3">
    <source>
        <dbReference type="EMBL" id="CAC5414465.1"/>
    </source>
</evidence>
<dbReference type="SMART" id="SM00114">
    <property type="entry name" value="CARD"/>
    <property type="match status" value="1"/>
</dbReference>
<protein>
    <recommendedName>
        <fullName evidence="2">CARD domain-containing protein</fullName>
    </recommendedName>
</protein>
<dbReference type="CDD" id="cd01671">
    <property type="entry name" value="CARD"/>
    <property type="match status" value="1"/>
</dbReference>
<dbReference type="PANTHER" id="PTHR15034">
    <property type="entry name" value="DEATH DOMAIN-CONTAINING PROTEIN CRADD"/>
    <property type="match status" value="1"/>
</dbReference>
<name>A0A6J8E4V3_MYTCO</name>
<dbReference type="Pfam" id="PF00619">
    <property type="entry name" value="CARD"/>
    <property type="match status" value="1"/>
</dbReference>
<gene>
    <name evidence="3" type="ORF">MCOR_47261</name>
</gene>
<sequence>MDARDKKKLTKNFVRLEAETPVETVVDYLMQSHILNDELTEDILYQNTERNKARQMLMVLMSRGPKAFSTFAVALRRSDCKDLADHKYQRKPQWKVRQEENQTMSCQDYLEKIYNEPRYPVSFSGVDKLYKAVLIEGKNVLEKTKIRKWLVTQETFSLHRQINRKFQRRRVIAPFIDYQWDADTDVMKSYVKVNDGYGYFLLIIDVFSRVVRTYALKSTQEMGATFCRRKGRKSLTRSQRTNHRRKRCPLEIRDTQSRTGHSGRTGSRNGQIGSEETESYKREKAIFFIHDGSAVGTVPDEFRGIGDDAVA</sequence>
<dbReference type="EMBL" id="CACVKT020008348">
    <property type="protein sequence ID" value="CAC5414465.1"/>
    <property type="molecule type" value="Genomic_DNA"/>
</dbReference>
<feature type="domain" description="CARD" evidence="2">
    <location>
        <begin position="1"/>
        <end position="90"/>
    </location>
</feature>
<evidence type="ECO:0000256" key="1">
    <source>
        <dbReference type="SAM" id="MobiDB-lite"/>
    </source>
</evidence>
<feature type="compositionally biased region" description="Polar residues" evidence="1">
    <location>
        <begin position="257"/>
        <end position="274"/>
    </location>
</feature>
<accession>A0A6J8E4V3</accession>
<dbReference type="OrthoDB" id="1357022at2759"/>
<dbReference type="InterPro" id="IPR001315">
    <property type="entry name" value="CARD"/>
</dbReference>
<dbReference type="InterPro" id="IPR011029">
    <property type="entry name" value="DEATH-like_dom_sf"/>
</dbReference>
<dbReference type="GO" id="GO:0070513">
    <property type="term" value="F:death domain binding"/>
    <property type="evidence" value="ECO:0007669"/>
    <property type="project" value="InterPro"/>
</dbReference>
<organism evidence="3 4">
    <name type="scientific">Mytilus coruscus</name>
    <name type="common">Sea mussel</name>
    <dbReference type="NCBI Taxonomy" id="42192"/>
    <lineage>
        <taxon>Eukaryota</taxon>
        <taxon>Metazoa</taxon>
        <taxon>Spiralia</taxon>
        <taxon>Lophotrochozoa</taxon>
        <taxon>Mollusca</taxon>
        <taxon>Bivalvia</taxon>
        <taxon>Autobranchia</taxon>
        <taxon>Pteriomorphia</taxon>
        <taxon>Mytilida</taxon>
        <taxon>Mytiloidea</taxon>
        <taxon>Mytilidae</taxon>
        <taxon>Mytilinae</taxon>
        <taxon>Mytilus</taxon>
    </lineage>
</organism>
<dbReference type="Gene3D" id="1.10.533.10">
    <property type="entry name" value="Death Domain, Fas"/>
    <property type="match status" value="1"/>
</dbReference>
<evidence type="ECO:0000313" key="4">
    <source>
        <dbReference type="Proteomes" id="UP000507470"/>
    </source>
</evidence>
<dbReference type="AlphaFoldDB" id="A0A6J8E4V3"/>
<dbReference type="PANTHER" id="PTHR15034:SF5">
    <property type="entry name" value="DEATH DOMAIN-CONTAINING PROTEIN CRADD"/>
    <property type="match status" value="1"/>
</dbReference>
<dbReference type="SUPFAM" id="SSF47986">
    <property type="entry name" value="DEATH domain"/>
    <property type="match status" value="1"/>
</dbReference>
<dbReference type="PROSITE" id="PS50209">
    <property type="entry name" value="CARD"/>
    <property type="match status" value="1"/>
</dbReference>
<proteinExistence type="predicted"/>